<keyword evidence="4 7" id="KW-0067">ATP-binding</keyword>
<evidence type="ECO:0000256" key="4">
    <source>
        <dbReference type="ARBA" id="ARBA00022840"/>
    </source>
</evidence>
<protein>
    <submittedName>
        <fullName evidence="7">ABC transporter ATP-binding protein</fullName>
    </submittedName>
</protein>
<comment type="caution">
    <text evidence="7">The sequence shown here is derived from an EMBL/GenBank/DDBJ whole genome shotgun (WGS) entry which is preliminary data.</text>
</comment>
<reference evidence="7 8" key="1">
    <citation type="submission" date="2022-03" db="EMBL/GenBank/DDBJ databases">
        <title>Pseudonocardia alaer sp. nov., a novel actinomycete isolated from reed forest soil.</title>
        <authorList>
            <person name="Wang L."/>
        </authorList>
    </citation>
    <scope>NUCLEOTIDE SEQUENCE [LARGE SCALE GENOMIC DNA]</scope>
    <source>
        <strain evidence="7 8">Y-16303</strain>
    </source>
</reference>
<sequence length="251" mass="26447">MSTAQRPARGGESAAELPGPVLALDDVHVRIGGSHILQGVSLSVAPSGVTALLGRNGVGKTTTLRAVVGLVPRTGSIRLAGDEIGRGRTPWVVRQGVGYVPEDREVFATLTVAENLRLACPDPEPERAALVHELFPELSERSRQRAGTLSGGQQQMVALARALLPPSRLLLIDEPTKGLAPRLVTEVAAALERVAQVTPVLLVEQNLPVVRRLAGDVVVLDAGRVVHTGRADELLADATRTRELLGVGARS</sequence>
<dbReference type="SUPFAM" id="SSF52540">
    <property type="entry name" value="P-loop containing nucleoside triphosphate hydrolases"/>
    <property type="match status" value="1"/>
</dbReference>
<evidence type="ECO:0000313" key="8">
    <source>
        <dbReference type="Proteomes" id="UP001299970"/>
    </source>
</evidence>
<comment type="similarity">
    <text evidence="1">Belongs to the ABC transporter superfamily.</text>
</comment>
<evidence type="ECO:0000256" key="2">
    <source>
        <dbReference type="ARBA" id="ARBA00022448"/>
    </source>
</evidence>
<dbReference type="InterPro" id="IPR017871">
    <property type="entry name" value="ABC_transporter-like_CS"/>
</dbReference>
<dbReference type="Pfam" id="PF00005">
    <property type="entry name" value="ABC_tran"/>
    <property type="match status" value="1"/>
</dbReference>
<evidence type="ECO:0000259" key="6">
    <source>
        <dbReference type="PROSITE" id="PS50893"/>
    </source>
</evidence>
<dbReference type="InterPro" id="IPR003593">
    <property type="entry name" value="AAA+_ATPase"/>
</dbReference>
<keyword evidence="5" id="KW-0029">Amino-acid transport</keyword>
<dbReference type="EMBL" id="JAKXMK010000013">
    <property type="protein sequence ID" value="MCH6167283.1"/>
    <property type="molecule type" value="Genomic_DNA"/>
</dbReference>
<dbReference type="PANTHER" id="PTHR43820">
    <property type="entry name" value="HIGH-AFFINITY BRANCHED-CHAIN AMINO ACID TRANSPORT ATP-BINDING PROTEIN LIVF"/>
    <property type="match status" value="1"/>
</dbReference>
<name>A0ABS9TFM0_9PSEU</name>
<evidence type="ECO:0000313" key="7">
    <source>
        <dbReference type="EMBL" id="MCH6167283.1"/>
    </source>
</evidence>
<dbReference type="PANTHER" id="PTHR43820:SF2">
    <property type="entry name" value="ABC TRANSPORTER ATP-BINDING PROTEIN"/>
    <property type="match status" value="1"/>
</dbReference>
<dbReference type="GO" id="GO:0005524">
    <property type="term" value="F:ATP binding"/>
    <property type="evidence" value="ECO:0007669"/>
    <property type="project" value="UniProtKB-KW"/>
</dbReference>
<evidence type="ECO:0000256" key="3">
    <source>
        <dbReference type="ARBA" id="ARBA00022741"/>
    </source>
</evidence>
<dbReference type="CDD" id="cd03224">
    <property type="entry name" value="ABC_TM1139_LivF_branched"/>
    <property type="match status" value="1"/>
</dbReference>
<organism evidence="7 8">
    <name type="scientific">Pseudonocardia alaniniphila</name>
    <dbReference type="NCBI Taxonomy" id="75291"/>
    <lineage>
        <taxon>Bacteria</taxon>
        <taxon>Bacillati</taxon>
        <taxon>Actinomycetota</taxon>
        <taxon>Actinomycetes</taxon>
        <taxon>Pseudonocardiales</taxon>
        <taxon>Pseudonocardiaceae</taxon>
        <taxon>Pseudonocardia</taxon>
    </lineage>
</organism>
<keyword evidence="2" id="KW-0813">Transport</keyword>
<accession>A0ABS9TFM0</accession>
<dbReference type="SMART" id="SM00382">
    <property type="entry name" value="AAA"/>
    <property type="match status" value="1"/>
</dbReference>
<dbReference type="InterPro" id="IPR027417">
    <property type="entry name" value="P-loop_NTPase"/>
</dbReference>
<keyword evidence="3" id="KW-0547">Nucleotide-binding</keyword>
<gene>
    <name evidence="7" type="ORF">MMF94_16490</name>
</gene>
<dbReference type="InterPro" id="IPR052156">
    <property type="entry name" value="BCAA_Transport_ATP-bd_LivF"/>
</dbReference>
<evidence type="ECO:0000256" key="5">
    <source>
        <dbReference type="ARBA" id="ARBA00022970"/>
    </source>
</evidence>
<dbReference type="Gene3D" id="3.40.50.300">
    <property type="entry name" value="P-loop containing nucleotide triphosphate hydrolases"/>
    <property type="match status" value="1"/>
</dbReference>
<dbReference type="PROSITE" id="PS50893">
    <property type="entry name" value="ABC_TRANSPORTER_2"/>
    <property type="match status" value="1"/>
</dbReference>
<dbReference type="PROSITE" id="PS00211">
    <property type="entry name" value="ABC_TRANSPORTER_1"/>
    <property type="match status" value="1"/>
</dbReference>
<dbReference type="RefSeq" id="WP_241037601.1">
    <property type="nucleotide sequence ID" value="NZ_BAAAJF010000037.1"/>
</dbReference>
<dbReference type="InterPro" id="IPR003439">
    <property type="entry name" value="ABC_transporter-like_ATP-bd"/>
</dbReference>
<evidence type="ECO:0000256" key="1">
    <source>
        <dbReference type="ARBA" id="ARBA00005417"/>
    </source>
</evidence>
<dbReference type="Proteomes" id="UP001299970">
    <property type="component" value="Unassembled WGS sequence"/>
</dbReference>
<proteinExistence type="inferred from homology"/>
<feature type="domain" description="ABC transporter" evidence="6">
    <location>
        <begin position="22"/>
        <end position="247"/>
    </location>
</feature>
<keyword evidence="8" id="KW-1185">Reference proteome</keyword>